<sequence>MDVESVSFPFLAASVKKGTLLLWESKVTYSFELMTVHVQVPCDMAGFLLRIKAVGKT</sequence>
<dbReference type="EMBL" id="BPVZ01000009">
    <property type="protein sequence ID" value="GKU95667.1"/>
    <property type="molecule type" value="Genomic_DNA"/>
</dbReference>
<dbReference type="AlphaFoldDB" id="A0AAV5I9J6"/>
<name>A0AAV5I9J6_9ROSI</name>
<reference evidence="1 2" key="1">
    <citation type="journal article" date="2021" name="Commun. Biol.">
        <title>The genome of Shorea leprosula (Dipterocarpaceae) highlights the ecological relevance of drought in aseasonal tropical rainforests.</title>
        <authorList>
            <person name="Ng K.K.S."/>
            <person name="Kobayashi M.J."/>
            <person name="Fawcett J.A."/>
            <person name="Hatakeyama M."/>
            <person name="Paape T."/>
            <person name="Ng C.H."/>
            <person name="Ang C.C."/>
            <person name="Tnah L.H."/>
            <person name="Lee C.T."/>
            <person name="Nishiyama T."/>
            <person name="Sese J."/>
            <person name="O'Brien M.J."/>
            <person name="Copetti D."/>
            <person name="Mohd Noor M.I."/>
            <person name="Ong R.C."/>
            <person name="Putra M."/>
            <person name="Sireger I.Z."/>
            <person name="Indrioko S."/>
            <person name="Kosugi Y."/>
            <person name="Izuno A."/>
            <person name="Isagi Y."/>
            <person name="Lee S.L."/>
            <person name="Shimizu K.K."/>
        </authorList>
    </citation>
    <scope>NUCLEOTIDE SEQUENCE [LARGE SCALE GENOMIC DNA]</scope>
    <source>
        <strain evidence="1">214</strain>
    </source>
</reference>
<evidence type="ECO:0000313" key="1">
    <source>
        <dbReference type="EMBL" id="GKU95667.1"/>
    </source>
</evidence>
<protein>
    <submittedName>
        <fullName evidence="1">Uncharacterized protein</fullName>
    </submittedName>
</protein>
<proteinExistence type="predicted"/>
<gene>
    <name evidence="1" type="ORF">SLEP1_g8998</name>
</gene>
<keyword evidence="2" id="KW-1185">Reference proteome</keyword>
<accession>A0AAV5I9J6</accession>
<comment type="caution">
    <text evidence="1">The sequence shown here is derived from an EMBL/GenBank/DDBJ whole genome shotgun (WGS) entry which is preliminary data.</text>
</comment>
<evidence type="ECO:0000313" key="2">
    <source>
        <dbReference type="Proteomes" id="UP001054252"/>
    </source>
</evidence>
<dbReference type="Proteomes" id="UP001054252">
    <property type="component" value="Unassembled WGS sequence"/>
</dbReference>
<organism evidence="1 2">
    <name type="scientific">Rubroshorea leprosula</name>
    <dbReference type="NCBI Taxonomy" id="152421"/>
    <lineage>
        <taxon>Eukaryota</taxon>
        <taxon>Viridiplantae</taxon>
        <taxon>Streptophyta</taxon>
        <taxon>Embryophyta</taxon>
        <taxon>Tracheophyta</taxon>
        <taxon>Spermatophyta</taxon>
        <taxon>Magnoliopsida</taxon>
        <taxon>eudicotyledons</taxon>
        <taxon>Gunneridae</taxon>
        <taxon>Pentapetalae</taxon>
        <taxon>rosids</taxon>
        <taxon>malvids</taxon>
        <taxon>Malvales</taxon>
        <taxon>Dipterocarpaceae</taxon>
        <taxon>Rubroshorea</taxon>
    </lineage>
</organism>